<name>B0VHB4_CLOAI</name>
<dbReference type="OrthoDB" id="10018at2"/>
<dbReference type="EMDB" id="EMD-50056"/>
<dbReference type="KEGG" id="caci:CLOAM0848"/>
<evidence type="ECO:0007829" key="4">
    <source>
        <dbReference type="PDB" id="9EYI"/>
    </source>
</evidence>
<dbReference type="eggNOG" id="COG1067">
    <property type="taxonomic scope" value="Bacteria"/>
</dbReference>
<sequence>MPKFNETADKYLKSGSAEAELIILQYIQQDRVSEDDEEWVYNLLEKANNPYIKLNALLWLSAKRKYLTQLSKLWGISENELKSLSQQQPKIGLFPAVDSRKNAFLAKVFVYKLKSEEPIALAILGDKIENFSYLAQLGKQNCLIGFNKNIQGNSWQLAVLATLLVKDEKIISKIAYSGIVLPSGEIITAEEIEYKKRCCQNLVHRIKKIEQLDAWLNTETIPLPVIQYQGEENELKRWQKAMEQKVQEKFSWFSYELLEDFYGITNSDLAIFGNGILPFEANAWQKLLQEQVKDKFKLLEDKVMPKKVLWFYAGQISTLQLGIGALFGFKRAVSILQMEFSNTTYHEVFILYGKENARQLKNVSVKKEDYQYIQSELLINEPHKNELGFIIYLGSHNPIGEAKAYCQKQLQINNFLIIQARENQGVMETSQNWLPYLQEINSALNTARQEYHWERIHLFQTAPTALCMALGIAVGHFLPVDVYHYQFNAEEPKYRCVFSLDKMLNL</sequence>
<dbReference type="SMR" id="B0VHB4"/>
<dbReference type="Proteomes" id="UP000002019">
    <property type="component" value="Chromosome"/>
</dbReference>
<proteinExistence type="evidence at protein level"/>
<reference evidence="4 5" key="2">
    <citation type="journal article" date="2024" name="Mol. Cell">
        <title>Filament formation activates protease and ring nuclease activities of CRISPR Lon-SAVED.</title>
        <authorList>
            <person name="Smalakyte D."/>
            <person name="Ruksenaite A."/>
            <person name="Sasnauskas G."/>
            <person name="Tamulaitiene G."/>
            <person name="Tamulaitis G."/>
        </authorList>
    </citation>
    <scope>STRUCTURE BY ELECTRON MICROSCOPY (2.75 ANGSTROMS) OF 2-506</scope>
</reference>
<evidence type="ECO:0000313" key="2">
    <source>
        <dbReference type="EMBL" id="CAO80729.1"/>
    </source>
</evidence>
<dbReference type="STRING" id="459349.CLOAM0848"/>
<evidence type="ECO:0000313" key="3">
    <source>
        <dbReference type="Proteomes" id="UP000002019"/>
    </source>
</evidence>
<evidence type="ECO:0007829" key="5">
    <source>
        <dbReference type="PDB" id="9EYJ"/>
    </source>
</evidence>
<dbReference type="AlphaFoldDB" id="B0VHB4"/>
<dbReference type="Pfam" id="PF18145">
    <property type="entry name" value="SAVED"/>
    <property type="match status" value="1"/>
</dbReference>
<dbReference type="HOGENOM" id="CLU_538298_0_0_0"/>
<keyword evidence="3" id="KW-1185">Reference proteome</keyword>
<dbReference type="EMDB" id="EMD-50055"/>
<organism evidence="2 3">
    <name type="scientific">Cloacimonas acidaminovorans (strain Evry)</name>
    <dbReference type="NCBI Taxonomy" id="459349"/>
    <lineage>
        <taxon>Bacteria</taxon>
        <taxon>Pseudomonadati</taxon>
        <taxon>Candidatus Cloacimonadota</taxon>
        <taxon>Candidatus Cloacimonadia</taxon>
        <taxon>Candidatus Cloacimonadales</taxon>
        <taxon>Candidatus Cloacimonadaceae</taxon>
        <taxon>Candidatus Cloacimonas</taxon>
    </lineage>
</organism>
<accession>B0VHB4</accession>
<dbReference type="NCBIfam" id="NF033611">
    <property type="entry name" value="SAVED"/>
    <property type="match status" value="1"/>
</dbReference>
<dbReference type="EMBL" id="CU466930">
    <property type="protein sequence ID" value="CAO80729.1"/>
    <property type="molecule type" value="Genomic_DNA"/>
</dbReference>
<dbReference type="InterPro" id="IPR040836">
    <property type="entry name" value="SAVED"/>
</dbReference>
<feature type="domain" description="SMODS-associated and fused to various effectors" evidence="1">
    <location>
        <begin position="321"/>
        <end position="499"/>
    </location>
</feature>
<evidence type="ECO:0000259" key="1">
    <source>
        <dbReference type="Pfam" id="PF18145"/>
    </source>
</evidence>
<dbReference type="PDB" id="9EYJ">
    <property type="method" value="EM"/>
    <property type="resolution" value="2.97 A"/>
    <property type="chains" value="A/B=2-506"/>
</dbReference>
<reference evidence="2 3" key="1">
    <citation type="journal article" date="2008" name="J. Bacteriol.">
        <title>'Candidatus Cloacamonas acidaminovorans': genome sequence reconstruction provides a first glimpse of a new bacterial division.</title>
        <authorList>
            <person name="Pelletier E."/>
            <person name="Kreimeyer A."/>
            <person name="Bocs S."/>
            <person name="Rouy Z."/>
            <person name="Gyapay G."/>
            <person name="Chouari R."/>
            <person name="Riviere D."/>
            <person name="Ganesan A."/>
            <person name="Daegelen P."/>
            <person name="Sghir A."/>
            <person name="Cohen G.N."/>
            <person name="Medigue C."/>
            <person name="Weissenbach J."/>
            <person name="Le Paslier D."/>
        </authorList>
    </citation>
    <scope>NUCLEOTIDE SEQUENCE [LARGE SCALE GENOMIC DNA]</scope>
    <source>
        <strain evidence="3">Evry</strain>
    </source>
</reference>
<dbReference type="PDB" id="9EYI">
    <property type="method" value="EM"/>
    <property type="resolution" value="2.75 A"/>
    <property type="chains" value="A/B/C=2-506"/>
</dbReference>
<dbReference type="EMDB" id="EMD-50054"/>
<keyword evidence="4 5" id="KW-0002">3D-structure</keyword>
<dbReference type="RefSeq" id="WP_015424587.1">
    <property type="nucleotide sequence ID" value="NC_020449.1"/>
</dbReference>
<protein>
    <recommendedName>
        <fullName evidence="1">SMODS-associated and fused to various effectors domain-containing protein</fullName>
    </recommendedName>
</protein>
<gene>
    <name evidence="2" type="ordered locus">CLOAM0848</name>
</gene>
<dbReference type="PDB" id="9EYK">
    <property type="method" value="EM"/>
    <property type="resolution" value="2.84 A"/>
    <property type="chains" value="A/B/C=2-506"/>
</dbReference>